<dbReference type="GO" id="GO:0043565">
    <property type="term" value="F:sequence-specific DNA binding"/>
    <property type="evidence" value="ECO:0007669"/>
    <property type="project" value="InterPro"/>
</dbReference>
<dbReference type="InterPro" id="IPR009057">
    <property type="entry name" value="Homeodomain-like_sf"/>
</dbReference>
<dbReference type="OrthoDB" id="182534at2"/>
<reference evidence="6" key="1">
    <citation type="submission" date="2017-11" db="EMBL/GenBank/DDBJ databases">
        <authorList>
            <person name="Zhu W."/>
        </authorList>
    </citation>
    <scope>NUCLEOTIDE SEQUENCE [LARGE SCALE GENOMIC DNA]</scope>
    <source>
        <strain evidence="6">160</strain>
    </source>
</reference>
<dbReference type="RefSeq" id="WP_114915756.1">
    <property type="nucleotide sequence ID" value="NZ_CP024848.1"/>
</dbReference>
<keyword evidence="1" id="KW-0805">Transcription regulation</keyword>
<keyword evidence="2" id="KW-0238">DNA-binding</keyword>
<evidence type="ECO:0000256" key="1">
    <source>
        <dbReference type="ARBA" id="ARBA00023015"/>
    </source>
</evidence>
<dbReference type="AlphaFoldDB" id="A0A345PEN1"/>
<dbReference type="SMART" id="SM00342">
    <property type="entry name" value="HTH_ARAC"/>
    <property type="match status" value="1"/>
</dbReference>
<organism evidence="5 6">
    <name type="scientific">Oceanobacillus zhaokaii</name>
    <dbReference type="NCBI Taxonomy" id="2052660"/>
    <lineage>
        <taxon>Bacteria</taxon>
        <taxon>Bacillati</taxon>
        <taxon>Bacillota</taxon>
        <taxon>Bacilli</taxon>
        <taxon>Bacillales</taxon>
        <taxon>Bacillaceae</taxon>
        <taxon>Oceanobacillus</taxon>
    </lineage>
</organism>
<dbReference type="InterPro" id="IPR020449">
    <property type="entry name" value="Tscrpt_reg_AraC-type_HTH"/>
</dbReference>
<name>A0A345PEN1_9BACI</name>
<evidence type="ECO:0000313" key="6">
    <source>
        <dbReference type="Proteomes" id="UP000253908"/>
    </source>
</evidence>
<dbReference type="GO" id="GO:0003700">
    <property type="term" value="F:DNA-binding transcription factor activity"/>
    <property type="evidence" value="ECO:0007669"/>
    <property type="project" value="InterPro"/>
</dbReference>
<dbReference type="PRINTS" id="PR00032">
    <property type="entry name" value="HTHARAC"/>
</dbReference>
<dbReference type="PANTHER" id="PTHR43280">
    <property type="entry name" value="ARAC-FAMILY TRANSCRIPTIONAL REGULATOR"/>
    <property type="match status" value="1"/>
</dbReference>
<dbReference type="PROSITE" id="PS01124">
    <property type="entry name" value="HTH_ARAC_FAMILY_2"/>
    <property type="match status" value="1"/>
</dbReference>
<sequence length="318" mass="36914">MKSKSFKQTFEGTQRPPLTTYPNSDLNHIEFAELIQNVESLSWIVSVHQEISQSNATAHLHSHSYYELICGLNNDVEYLVGADRYQQQKGDLIWIEPGISHKPILPKSLEESYHWDVLRFSPEFVEALIEIAPDWYKGEQQNYKLIRTAGTRWRFLPALLRSTAEEFEKKEFGWDLIVMGNALTILAHLRRAVIDETAKIQKVEKPELLDMALGYIEENLVGKITLSGIAQNFYVSESTISHLFQQKLGISFYRYVMQRRLNTAENLILKGKSMEWISEQVGFTDYSSFYRAFKKEYGMSPSQYRRLQGKPKVMDLKV</sequence>
<evidence type="ECO:0000256" key="2">
    <source>
        <dbReference type="ARBA" id="ARBA00023125"/>
    </source>
</evidence>
<evidence type="ECO:0000313" key="5">
    <source>
        <dbReference type="EMBL" id="AXI08461.1"/>
    </source>
</evidence>
<dbReference type="EMBL" id="CP024848">
    <property type="protein sequence ID" value="AXI08461.1"/>
    <property type="molecule type" value="Genomic_DNA"/>
</dbReference>
<feature type="domain" description="HTH araC/xylS-type" evidence="4">
    <location>
        <begin position="210"/>
        <end position="307"/>
    </location>
</feature>
<dbReference type="PROSITE" id="PS00041">
    <property type="entry name" value="HTH_ARAC_FAMILY_1"/>
    <property type="match status" value="1"/>
</dbReference>
<dbReference type="InterPro" id="IPR018060">
    <property type="entry name" value="HTH_AraC"/>
</dbReference>
<accession>A0A345PEN1</accession>
<evidence type="ECO:0000256" key="3">
    <source>
        <dbReference type="ARBA" id="ARBA00023163"/>
    </source>
</evidence>
<dbReference type="SUPFAM" id="SSF46689">
    <property type="entry name" value="Homeodomain-like"/>
    <property type="match status" value="2"/>
</dbReference>
<protein>
    <recommendedName>
        <fullName evidence="4">HTH araC/xylS-type domain-containing protein</fullName>
    </recommendedName>
</protein>
<dbReference type="SUPFAM" id="SSF51215">
    <property type="entry name" value="Regulatory protein AraC"/>
    <property type="match status" value="1"/>
</dbReference>
<dbReference type="Proteomes" id="UP000253908">
    <property type="component" value="Chromosome"/>
</dbReference>
<proteinExistence type="predicted"/>
<evidence type="ECO:0000259" key="4">
    <source>
        <dbReference type="PROSITE" id="PS01124"/>
    </source>
</evidence>
<keyword evidence="3" id="KW-0804">Transcription</keyword>
<dbReference type="KEGG" id="ocn:CUC15_05810"/>
<gene>
    <name evidence="5" type="ORF">CUC15_05810</name>
</gene>
<dbReference type="InterPro" id="IPR037923">
    <property type="entry name" value="HTH-like"/>
</dbReference>
<dbReference type="PANTHER" id="PTHR43280:SF2">
    <property type="entry name" value="HTH-TYPE TRANSCRIPTIONAL REGULATOR EXSA"/>
    <property type="match status" value="1"/>
</dbReference>
<dbReference type="Gene3D" id="1.10.10.60">
    <property type="entry name" value="Homeodomain-like"/>
    <property type="match status" value="2"/>
</dbReference>
<dbReference type="Pfam" id="PF12833">
    <property type="entry name" value="HTH_18"/>
    <property type="match status" value="1"/>
</dbReference>
<dbReference type="InterPro" id="IPR018062">
    <property type="entry name" value="HTH_AraC-typ_CS"/>
</dbReference>
<keyword evidence="6" id="KW-1185">Reference proteome</keyword>